<sequence length="116" mass="12427">MSSKPSNTLITLVINLKAELVVVVHGPVADGHDAASCGAHENFVCIVGGFNRDNFEVHFKAVDVGGIDDALASDALEHPAVRRVQYVILNEDNVETRALGEVRIAIAQERIRGVAI</sequence>
<evidence type="ECO:0000313" key="2">
    <source>
        <dbReference type="Proteomes" id="UP001143856"/>
    </source>
</evidence>
<dbReference type="EMBL" id="JAPDGR010005054">
    <property type="protein sequence ID" value="KAJ2966556.1"/>
    <property type="molecule type" value="Genomic_DNA"/>
</dbReference>
<proteinExistence type="predicted"/>
<evidence type="ECO:0000313" key="1">
    <source>
        <dbReference type="EMBL" id="KAJ2966556.1"/>
    </source>
</evidence>
<name>A0ACC1MIV5_9PEZI</name>
<comment type="caution">
    <text evidence="1">The sequence shown here is derived from an EMBL/GenBank/DDBJ whole genome shotgun (WGS) entry which is preliminary data.</text>
</comment>
<gene>
    <name evidence="1" type="ORF">NUW58_g10637</name>
</gene>
<protein>
    <submittedName>
        <fullName evidence="1">Uncharacterized protein</fullName>
    </submittedName>
</protein>
<accession>A0ACC1MIV5</accession>
<reference evidence="1" key="1">
    <citation type="submission" date="2022-10" db="EMBL/GenBank/DDBJ databases">
        <title>Genome Sequence of Xylaria curta.</title>
        <authorList>
            <person name="Buettner E."/>
        </authorList>
    </citation>
    <scope>NUCLEOTIDE SEQUENCE</scope>
    <source>
        <strain evidence="1">Babe10</strain>
    </source>
</reference>
<keyword evidence="2" id="KW-1185">Reference proteome</keyword>
<organism evidence="1 2">
    <name type="scientific">Xylaria curta</name>
    <dbReference type="NCBI Taxonomy" id="42375"/>
    <lineage>
        <taxon>Eukaryota</taxon>
        <taxon>Fungi</taxon>
        <taxon>Dikarya</taxon>
        <taxon>Ascomycota</taxon>
        <taxon>Pezizomycotina</taxon>
        <taxon>Sordariomycetes</taxon>
        <taxon>Xylariomycetidae</taxon>
        <taxon>Xylariales</taxon>
        <taxon>Xylariaceae</taxon>
        <taxon>Xylaria</taxon>
    </lineage>
</organism>
<dbReference type="Proteomes" id="UP001143856">
    <property type="component" value="Unassembled WGS sequence"/>
</dbReference>